<dbReference type="GeneID" id="101505845"/>
<evidence type="ECO:0000313" key="2">
    <source>
        <dbReference type="Proteomes" id="UP000087171"/>
    </source>
</evidence>
<feature type="compositionally biased region" description="Polar residues" evidence="1">
    <location>
        <begin position="109"/>
        <end position="118"/>
    </location>
</feature>
<proteinExistence type="predicted"/>
<dbReference type="KEGG" id="cam:101505845"/>
<evidence type="ECO:0000313" key="3">
    <source>
        <dbReference type="RefSeq" id="XP_004513632.1"/>
    </source>
</evidence>
<accession>A0A1S2Z259</accession>
<protein>
    <submittedName>
        <fullName evidence="3">Uncharacterized protein LOC101505845</fullName>
    </submittedName>
</protein>
<dbReference type="AlphaFoldDB" id="A0A1S2Z259"/>
<dbReference type="PaxDb" id="3827-XP_004513632.1"/>
<evidence type="ECO:0000256" key="1">
    <source>
        <dbReference type="SAM" id="MobiDB-lite"/>
    </source>
</evidence>
<name>A0A1S2Z259_CICAR</name>
<organism evidence="2 3">
    <name type="scientific">Cicer arietinum</name>
    <name type="common">Chickpea</name>
    <name type="synonym">Garbanzo</name>
    <dbReference type="NCBI Taxonomy" id="3827"/>
    <lineage>
        <taxon>Eukaryota</taxon>
        <taxon>Viridiplantae</taxon>
        <taxon>Streptophyta</taxon>
        <taxon>Embryophyta</taxon>
        <taxon>Tracheophyta</taxon>
        <taxon>Spermatophyta</taxon>
        <taxon>Magnoliopsida</taxon>
        <taxon>eudicotyledons</taxon>
        <taxon>Gunneridae</taxon>
        <taxon>Pentapetalae</taxon>
        <taxon>rosids</taxon>
        <taxon>fabids</taxon>
        <taxon>Fabales</taxon>
        <taxon>Fabaceae</taxon>
        <taxon>Papilionoideae</taxon>
        <taxon>50 kb inversion clade</taxon>
        <taxon>NPAAA clade</taxon>
        <taxon>Hologalegina</taxon>
        <taxon>IRL clade</taxon>
        <taxon>Cicereae</taxon>
        <taxon>Cicer</taxon>
    </lineage>
</organism>
<dbReference type="RefSeq" id="XP_004513632.1">
    <property type="nucleotide sequence ID" value="XM_004513575.3"/>
</dbReference>
<gene>
    <name evidence="3" type="primary">LOC101505845</name>
</gene>
<keyword evidence="2" id="KW-1185">Reference proteome</keyword>
<dbReference type="Proteomes" id="UP000087171">
    <property type="component" value="Unplaced"/>
</dbReference>
<feature type="region of interest" description="Disordered" evidence="1">
    <location>
        <begin position="91"/>
        <end position="118"/>
    </location>
</feature>
<sequence length="152" mass="17772">MMRKNKKKFLWFGKRDQDIVVFKLMKYLKLSRKKQSKHPCDWLKRIENKCTLKYEISQRTPSRNVDASDQQSCEATSDSFAKVDDFTTFERHSPSNFQGSNFKAKLPPRTSTSNTSQPFCPSMEVSDIELDWYFGDPSLIQKDINKVDSTLK</sequence>
<reference evidence="3" key="1">
    <citation type="submission" date="2025-08" db="UniProtKB">
        <authorList>
            <consortium name="RefSeq"/>
        </authorList>
    </citation>
    <scope>IDENTIFICATION</scope>
    <source>
        <tissue evidence="3">Etiolated seedlings</tissue>
    </source>
</reference>